<reference evidence="1" key="1">
    <citation type="journal article" date="2015" name="Nature">
        <title>Complex archaea that bridge the gap between prokaryotes and eukaryotes.</title>
        <authorList>
            <person name="Spang A."/>
            <person name="Saw J.H."/>
            <person name="Jorgensen S.L."/>
            <person name="Zaremba-Niedzwiedzka K."/>
            <person name="Martijn J."/>
            <person name="Lind A.E."/>
            <person name="van Eijk R."/>
            <person name="Schleper C."/>
            <person name="Guy L."/>
            <person name="Ettema T.J."/>
        </authorList>
    </citation>
    <scope>NUCLEOTIDE SEQUENCE</scope>
</reference>
<dbReference type="EMBL" id="LAZR01069791">
    <property type="protein sequence ID" value="KKK47017.1"/>
    <property type="molecule type" value="Genomic_DNA"/>
</dbReference>
<protein>
    <submittedName>
        <fullName evidence="1">Uncharacterized protein</fullName>
    </submittedName>
</protein>
<accession>A0A0F8VRS6</accession>
<feature type="non-terminal residue" evidence="1">
    <location>
        <position position="50"/>
    </location>
</feature>
<name>A0A0F8VRS6_9ZZZZ</name>
<dbReference type="AlphaFoldDB" id="A0A0F8VRS6"/>
<gene>
    <name evidence="1" type="ORF">LCGC14_3159450</name>
</gene>
<comment type="caution">
    <text evidence="1">The sequence shown here is derived from an EMBL/GenBank/DDBJ whole genome shotgun (WGS) entry which is preliminary data.</text>
</comment>
<evidence type="ECO:0000313" key="1">
    <source>
        <dbReference type="EMBL" id="KKK47017.1"/>
    </source>
</evidence>
<sequence>MILKVLFVAIGVLYAVSAMIGQPKLVRSKMSFDRGEIAESFIDGIEAQAI</sequence>
<organism evidence="1">
    <name type="scientific">marine sediment metagenome</name>
    <dbReference type="NCBI Taxonomy" id="412755"/>
    <lineage>
        <taxon>unclassified sequences</taxon>
        <taxon>metagenomes</taxon>
        <taxon>ecological metagenomes</taxon>
    </lineage>
</organism>
<proteinExistence type="predicted"/>